<dbReference type="Gene3D" id="3.40.1280.10">
    <property type="match status" value="1"/>
</dbReference>
<dbReference type="InterPro" id="IPR029028">
    <property type="entry name" value="Alpha/beta_knot_MTases"/>
</dbReference>
<name>A0AB94IYX9_9BACT</name>
<dbReference type="PIRSF" id="PIRSF004505">
    <property type="entry name" value="MT_bac"/>
    <property type="match status" value="1"/>
</dbReference>
<comment type="subcellular location">
    <subcellularLocation>
        <location evidence="5">Cytoplasm</location>
    </subcellularLocation>
</comment>
<dbReference type="InterPro" id="IPR029026">
    <property type="entry name" value="tRNA_m1G_MTases_N"/>
</dbReference>
<proteinExistence type="inferred from homology"/>
<evidence type="ECO:0000256" key="5">
    <source>
        <dbReference type="HAMAP-Rule" id="MF_00658"/>
    </source>
</evidence>
<evidence type="ECO:0000313" key="6">
    <source>
        <dbReference type="EMBL" id="CBL28904.1"/>
    </source>
</evidence>
<organism evidence="6 7">
    <name type="scientific">Fretibacterium fastidiosum</name>
    <dbReference type="NCBI Taxonomy" id="651822"/>
    <lineage>
        <taxon>Bacteria</taxon>
        <taxon>Thermotogati</taxon>
        <taxon>Synergistota</taxon>
        <taxon>Synergistia</taxon>
        <taxon>Synergistales</taxon>
        <taxon>Aminobacteriaceae</taxon>
        <taxon>Fretibacterium</taxon>
    </lineage>
</organism>
<comment type="catalytic activity">
    <reaction evidence="5">
        <text>pseudouridine(1915) in 23S rRNA + S-adenosyl-L-methionine = N(3)-methylpseudouridine(1915) in 23S rRNA + S-adenosyl-L-homocysteine + H(+)</text>
        <dbReference type="Rhea" id="RHEA:42752"/>
        <dbReference type="Rhea" id="RHEA-COMP:10221"/>
        <dbReference type="Rhea" id="RHEA-COMP:10222"/>
        <dbReference type="ChEBI" id="CHEBI:15378"/>
        <dbReference type="ChEBI" id="CHEBI:57856"/>
        <dbReference type="ChEBI" id="CHEBI:59789"/>
        <dbReference type="ChEBI" id="CHEBI:65314"/>
        <dbReference type="ChEBI" id="CHEBI:74486"/>
        <dbReference type="EC" id="2.1.1.177"/>
    </reaction>
</comment>
<sequence length="153" mass="16877">MKVLILAVGRSRERALASLAEDYLARIRPAGLVGVERTPDVPARSPEEAMAKEGQDILRRIRPRDRTVLLREDGAEYDSPGFASFLAAEMERAGGRLLMVIGGPWGTSDAVKARADTGLSLSQMTFTHEMSFLFLAEQLYRAFSILQGTGYHH</sequence>
<feature type="binding site" evidence="5">
    <location>
        <begin position="121"/>
        <end position="126"/>
    </location>
    <ligand>
        <name>S-adenosyl-L-methionine</name>
        <dbReference type="ChEBI" id="CHEBI:59789"/>
    </ligand>
</feature>
<dbReference type="KEGG" id="sbr:SY1_21900"/>
<dbReference type="HAMAP" id="MF_00658">
    <property type="entry name" value="23SrRNA_methyltr_H"/>
    <property type="match status" value="1"/>
</dbReference>
<protein>
    <recommendedName>
        <fullName evidence="5">Ribosomal RNA large subunit methyltransferase H</fullName>
        <ecNumber evidence="5">2.1.1.177</ecNumber>
    </recommendedName>
    <alternativeName>
        <fullName evidence="5">23S rRNA (pseudouridine1915-N3)-methyltransferase</fullName>
    </alternativeName>
    <alternativeName>
        <fullName evidence="5">23S rRNA m3Psi1915 methyltransferase</fullName>
    </alternativeName>
    <alternativeName>
        <fullName evidence="5">rRNA (pseudouridine-N3-)-methyltransferase RlmH</fullName>
    </alternativeName>
</protein>
<reference evidence="6 7" key="2">
    <citation type="submission" date="2010-03" db="EMBL/GenBank/DDBJ databases">
        <authorList>
            <person name="Pajon A."/>
        </authorList>
    </citation>
    <scope>NUCLEOTIDE SEQUENCE [LARGE SCALE GENOMIC DNA]</scope>
    <source>
        <strain evidence="6 7">SGP1</strain>
    </source>
</reference>
<reference evidence="7" key="1">
    <citation type="submission" date="2010-03" db="EMBL/GenBank/DDBJ databases">
        <title>The genome sequence of Synergistetes sp. SGP1.</title>
        <authorList>
            <consortium name="metaHIT consortium -- http://www.metahit.eu/"/>
            <person name="Pajon A."/>
            <person name="Turner K."/>
            <person name="Parkhill J."/>
            <person name="Wade W."/>
            <person name="Vartoukian S."/>
        </authorList>
    </citation>
    <scope>NUCLEOTIDE SEQUENCE [LARGE SCALE GENOMIC DNA]</scope>
    <source>
        <strain evidence="7">SGP1</strain>
    </source>
</reference>
<dbReference type="EC" id="2.1.1.177" evidence="5"/>
<dbReference type="GO" id="GO:0005737">
    <property type="term" value="C:cytoplasm"/>
    <property type="evidence" value="ECO:0007669"/>
    <property type="project" value="UniProtKB-SubCell"/>
</dbReference>
<evidence type="ECO:0000313" key="7">
    <source>
        <dbReference type="Proteomes" id="UP000008957"/>
    </source>
</evidence>
<feature type="binding site" evidence="5">
    <location>
        <position position="70"/>
    </location>
    <ligand>
        <name>S-adenosyl-L-methionine</name>
        <dbReference type="ChEBI" id="CHEBI:59789"/>
    </ligand>
</feature>
<keyword evidence="7" id="KW-1185">Reference proteome</keyword>
<keyword evidence="5" id="KW-0963">Cytoplasm</keyword>
<accession>A0AB94IYX9</accession>
<dbReference type="PANTHER" id="PTHR33603">
    <property type="entry name" value="METHYLTRANSFERASE"/>
    <property type="match status" value="1"/>
</dbReference>
<keyword evidence="1 5" id="KW-0489">Methyltransferase</keyword>
<evidence type="ECO:0000256" key="1">
    <source>
        <dbReference type="ARBA" id="ARBA00022603"/>
    </source>
</evidence>
<evidence type="ECO:0000256" key="2">
    <source>
        <dbReference type="ARBA" id="ARBA00022679"/>
    </source>
</evidence>
<dbReference type="RefSeq" id="WP_015557051.1">
    <property type="nucleotide sequence ID" value="NC_021038.1"/>
</dbReference>
<keyword evidence="5" id="KW-0698">rRNA processing</keyword>
<dbReference type="EMBL" id="FP929056">
    <property type="protein sequence ID" value="CBL28904.1"/>
    <property type="molecule type" value="Genomic_DNA"/>
</dbReference>
<keyword evidence="2 5" id="KW-0808">Transferase</keyword>
<comment type="subunit">
    <text evidence="5">Homodimer.</text>
</comment>
<dbReference type="CDD" id="cd18081">
    <property type="entry name" value="RlmH-like"/>
    <property type="match status" value="1"/>
</dbReference>
<keyword evidence="3 5" id="KW-0949">S-adenosyl-L-methionine</keyword>
<dbReference type="GO" id="GO:0070038">
    <property type="term" value="F:rRNA (pseudouridine-N3-)-methyltransferase activity"/>
    <property type="evidence" value="ECO:0007669"/>
    <property type="project" value="UniProtKB-UniRule"/>
</dbReference>
<gene>
    <name evidence="5" type="primary">rlmH</name>
    <name evidence="6" type="ORF">SY1_21900</name>
</gene>
<comment type="function">
    <text evidence="5">Specifically methylates the pseudouridine at position 1915 (m3Psi1915) in 23S rRNA.</text>
</comment>
<dbReference type="AlphaFoldDB" id="A0AB94IYX9"/>
<evidence type="ECO:0000256" key="3">
    <source>
        <dbReference type="ARBA" id="ARBA00022691"/>
    </source>
</evidence>
<dbReference type="InterPro" id="IPR003742">
    <property type="entry name" value="RlmH-like"/>
</dbReference>
<feature type="binding site" evidence="5">
    <location>
        <position position="102"/>
    </location>
    <ligand>
        <name>S-adenosyl-L-methionine</name>
        <dbReference type="ChEBI" id="CHEBI:59789"/>
    </ligand>
</feature>
<dbReference type="Pfam" id="PF02590">
    <property type="entry name" value="SPOUT_MTase"/>
    <property type="match status" value="1"/>
</dbReference>
<comment type="similarity">
    <text evidence="4 5">Belongs to the RNA methyltransferase RlmH family.</text>
</comment>
<evidence type="ECO:0000256" key="4">
    <source>
        <dbReference type="ARBA" id="ARBA00038303"/>
    </source>
</evidence>
<dbReference type="PANTHER" id="PTHR33603:SF1">
    <property type="entry name" value="RIBOSOMAL RNA LARGE SUBUNIT METHYLTRANSFERASE H"/>
    <property type="match status" value="1"/>
</dbReference>
<dbReference type="SUPFAM" id="SSF75217">
    <property type="entry name" value="alpha/beta knot"/>
    <property type="match status" value="1"/>
</dbReference>
<dbReference type="Proteomes" id="UP000008957">
    <property type="component" value="Chromosome"/>
</dbReference>